<gene>
    <name evidence="2" type="ordered locus">MYPE2420</name>
</gene>
<dbReference type="KEGG" id="mpe:MYPE2420"/>
<accession>Q8EWG4</accession>
<keyword evidence="1" id="KW-0812">Transmembrane</keyword>
<feature type="transmembrane region" description="Helical" evidence="1">
    <location>
        <begin position="105"/>
        <end position="130"/>
    </location>
</feature>
<keyword evidence="1" id="KW-1133">Transmembrane helix</keyword>
<feature type="transmembrane region" description="Helical" evidence="1">
    <location>
        <begin position="66"/>
        <end position="84"/>
    </location>
</feature>
<dbReference type="Proteomes" id="UP000002522">
    <property type="component" value="Chromosome"/>
</dbReference>
<dbReference type="AlphaFoldDB" id="Q8EWG4"/>
<dbReference type="STRING" id="272633.gene:10731343"/>
<sequence length="230" mass="26717">MITLVICKGDFMEGVSSMDKPSLHWSNKYYSKVNKIISKNDEFNFSGKTIIFKKVPTYYKISILDFLPVFIGWFHSLFTTCRAYGMIRSSSVFHTPLYKYFKRRFLTSMFVHFITGPLLFFIILFFAPVISIPWSEYISSWSRAAGSFFSAGGQEAGMTIFAQEIVVKFFSTSAWWVTLVIALCFNSLNVSTFVSSWCMNIHNNKWMKLIILENELKMKLSNFEKQRKGK</sequence>
<dbReference type="HOGENOM" id="CLU_1203768_0_0_14"/>
<evidence type="ECO:0000256" key="1">
    <source>
        <dbReference type="SAM" id="Phobius"/>
    </source>
</evidence>
<protein>
    <submittedName>
        <fullName evidence="2">Predicted integral membrane protein</fullName>
    </submittedName>
</protein>
<evidence type="ECO:0000313" key="3">
    <source>
        <dbReference type="Proteomes" id="UP000002522"/>
    </source>
</evidence>
<dbReference type="InParanoid" id="Q8EWG4"/>
<dbReference type="eggNOG" id="ENOG5031ZCD">
    <property type="taxonomic scope" value="Bacteria"/>
</dbReference>
<feature type="transmembrane region" description="Helical" evidence="1">
    <location>
        <begin position="174"/>
        <end position="198"/>
    </location>
</feature>
<keyword evidence="1" id="KW-0472">Membrane</keyword>
<evidence type="ECO:0000313" key="2">
    <source>
        <dbReference type="EMBL" id="BAC44032.1"/>
    </source>
</evidence>
<organism evidence="2 3">
    <name type="scientific">Malacoplasma penetrans (strain HF-2)</name>
    <name type="common">Mycoplasma penetrans</name>
    <dbReference type="NCBI Taxonomy" id="272633"/>
    <lineage>
        <taxon>Bacteria</taxon>
        <taxon>Bacillati</taxon>
        <taxon>Mycoplasmatota</taxon>
        <taxon>Mycoplasmoidales</taxon>
        <taxon>Mycoplasmoidaceae</taxon>
        <taxon>Malacoplasma</taxon>
    </lineage>
</organism>
<name>Q8EWG4_MALP2</name>
<dbReference type="EMBL" id="BA000026">
    <property type="protein sequence ID" value="BAC44032.1"/>
    <property type="molecule type" value="Genomic_DNA"/>
</dbReference>
<keyword evidence="3" id="KW-1185">Reference proteome</keyword>
<reference evidence="2 3" key="1">
    <citation type="journal article" date="2002" name="Nucleic Acids Res.">
        <title>The complete genomic sequence of Mycoplasma penetrans, an intracellular bacterial pathogen in humans.</title>
        <authorList>
            <person name="Sasaki Y."/>
            <person name="Ishikawa J."/>
            <person name="Yamashita A."/>
            <person name="Oshima K."/>
            <person name="Kenri T."/>
            <person name="Furuya K."/>
            <person name="Yoshino C."/>
            <person name="Horino A."/>
            <person name="Shiba T."/>
            <person name="Sasaki T."/>
            <person name="Hattori M."/>
        </authorList>
    </citation>
    <scope>NUCLEOTIDE SEQUENCE [LARGE SCALE GENOMIC DNA]</scope>
    <source>
        <strain evidence="2 3">HF-2</strain>
    </source>
</reference>
<proteinExistence type="predicted"/>